<gene>
    <name evidence="3" type="primary">CD200</name>
</gene>
<dbReference type="AlphaFoldDB" id="A0A4W4DSA7"/>
<keyword evidence="4" id="KW-1185">Reference proteome</keyword>
<reference evidence="3" key="3">
    <citation type="submission" date="2020-05" db="EMBL/GenBank/DDBJ databases">
        <title>Electrophorus electricus (electric eel) genome, fEleEle1, primary haplotype.</title>
        <authorList>
            <person name="Myers G."/>
            <person name="Meyer A."/>
            <person name="Fedrigo O."/>
            <person name="Formenti G."/>
            <person name="Rhie A."/>
            <person name="Tracey A."/>
            <person name="Sims Y."/>
            <person name="Jarvis E.D."/>
        </authorList>
    </citation>
    <scope>NUCLEOTIDE SEQUENCE [LARGE SCALE GENOMIC DNA]</scope>
</reference>
<dbReference type="Proteomes" id="UP000314983">
    <property type="component" value="Chromosome 23"/>
</dbReference>
<dbReference type="InterPro" id="IPR036179">
    <property type="entry name" value="Ig-like_dom_sf"/>
</dbReference>
<organism evidence="3 4">
    <name type="scientific">Electrophorus electricus</name>
    <name type="common">Electric eel</name>
    <name type="synonym">Gymnotus electricus</name>
    <dbReference type="NCBI Taxonomy" id="8005"/>
    <lineage>
        <taxon>Eukaryota</taxon>
        <taxon>Metazoa</taxon>
        <taxon>Chordata</taxon>
        <taxon>Craniata</taxon>
        <taxon>Vertebrata</taxon>
        <taxon>Euteleostomi</taxon>
        <taxon>Actinopterygii</taxon>
        <taxon>Neopterygii</taxon>
        <taxon>Teleostei</taxon>
        <taxon>Ostariophysi</taxon>
        <taxon>Gymnotiformes</taxon>
        <taxon>Gymnotoidei</taxon>
        <taxon>Gymnotidae</taxon>
        <taxon>Electrophorus</taxon>
    </lineage>
</organism>
<dbReference type="PANTHER" id="PTHR15193">
    <property type="entry name" value="CD83 ANTIGEN"/>
    <property type="match status" value="1"/>
</dbReference>
<feature type="transmembrane region" description="Helical" evidence="1">
    <location>
        <begin position="131"/>
        <end position="154"/>
    </location>
</feature>
<reference evidence="4" key="1">
    <citation type="journal article" date="2014" name="Science">
        <title>Nonhuman genetics. Genomic basis for the convergent evolution of electric organs.</title>
        <authorList>
            <person name="Gallant J.R."/>
            <person name="Traeger L.L."/>
            <person name="Volkening J.D."/>
            <person name="Moffett H."/>
            <person name="Chen P.H."/>
            <person name="Novina C.D."/>
            <person name="Phillips G.N.Jr."/>
            <person name="Anand R."/>
            <person name="Wells G.B."/>
            <person name="Pinch M."/>
            <person name="Guth R."/>
            <person name="Unguez G.A."/>
            <person name="Albert J.S."/>
            <person name="Zakon H.H."/>
            <person name="Samanta M.P."/>
            <person name="Sussman M.R."/>
        </authorList>
    </citation>
    <scope>NUCLEOTIDE SEQUENCE [LARGE SCALE GENOMIC DNA]</scope>
</reference>
<dbReference type="InterPro" id="IPR013783">
    <property type="entry name" value="Ig-like_fold"/>
</dbReference>
<keyword evidence="1" id="KW-0472">Membrane</keyword>
<dbReference type="Ensembl" id="ENSEEET00000001731.2">
    <property type="protein sequence ID" value="ENSEEEP00000001696.2"/>
    <property type="gene ID" value="ENSEEEG00000001083.2"/>
</dbReference>
<evidence type="ECO:0000259" key="2">
    <source>
        <dbReference type="PROSITE" id="PS50835"/>
    </source>
</evidence>
<evidence type="ECO:0000256" key="1">
    <source>
        <dbReference type="SAM" id="Phobius"/>
    </source>
</evidence>
<evidence type="ECO:0000313" key="3">
    <source>
        <dbReference type="Ensembl" id="ENSEEEP00000001696.2"/>
    </source>
</evidence>
<dbReference type="Gene3D" id="2.60.40.10">
    <property type="entry name" value="Immunoglobulins"/>
    <property type="match status" value="1"/>
</dbReference>
<dbReference type="InterPro" id="IPR007110">
    <property type="entry name" value="Ig-like_dom"/>
</dbReference>
<proteinExistence type="predicted"/>
<name>A0A4W4DSA7_ELEEL</name>
<reference evidence="3" key="5">
    <citation type="submission" date="2025-09" db="UniProtKB">
        <authorList>
            <consortium name="Ensembl"/>
        </authorList>
    </citation>
    <scope>IDENTIFICATION</scope>
</reference>
<reference evidence="3" key="4">
    <citation type="submission" date="2025-08" db="UniProtKB">
        <authorList>
            <consortium name="Ensembl"/>
        </authorList>
    </citation>
    <scope>IDENTIFICATION</scope>
</reference>
<dbReference type="SUPFAM" id="SSF48726">
    <property type="entry name" value="Immunoglobulin"/>
    <property type="match status" value="1"/>
</dbReference>
<keyword evidence="1" id="KW-1133">Transmembrane helix</keyword>
<keyword evidence="1" id="KW-0812">Transmembrane</keyword>
<accession>A0A4W4DSA7</accession>
<dbReference type="PROSITE" id="PS50835">
    <property type="entry name" value="IG_LIKE"/>
    <property type="match status" value="1"/>
</dbReference>
<feature type="transmembrane region" description="Helical" evidence="1">
    <location>
        <begin position="100"/>
        <end position="125"/>
    </location>
</feature>
<protein>
    <recommendedName>
        <fullName evidence="2">Ig-like domain-containing protein</fullName>
    </recommendedName>
</protein>
<reference evidence="4" key="2">
    <citation type="journal article" date="2017" name="Sci. Adv.">
        <title>A tail of two voltages: Proteomic comparison of the three electric organs of the electric eel.</title>
        <authorList>
            <person name="Traeger L.L."/>
            <person name="Sabat G."/>
            <person name="Barrett-Wilt G.A."/>
            <person name="Wells G.B."/>
            <person name="Sussman M.R."/>
        </authorList>
    </citation>
    <scope>NUCLEOTIDE SEQUENCE [LARGE SCALE GENOMIC DNA]</scope>
</reference>
<evidence type="ECO:0000313" key="4">
    <source>
        <dbReference type="Proteomes" id="UP000314983"/>
    </source>
</evidence>
<dbReference type="SMART" id="SM00409">
    <property type="entry name" value="IG"/>
    <property type="match status" value="1"/>
</dbReference>
<dbReference type="InterPro" id="IPR003599">
    <property type="entry name" value="Ig_sub"/>
</dbReference>
<feature type="domain" description="Ig-like" evidence="2">
    <location>
        <begin position="13"/>
        <end position="97"/>
    </location>
</feature>
<dbReference type="CDD" id="cd00096">
    <property type="entry name" value="Ig"/>
    <property type="match status" value="1"/>
</dbReference>
<sequence length="225" mass="24858">LLLDRSVIQASCNDDIELPCTARDHMVKYRYIVWFKDSIAIIKRKSNEVTIYNNSSPASLGVRETLVLQNVQPLDSGQYRCSLGADIGGRDMDSHVSFTVSGVCGITLTVLLASTVLTSTCPFTLEEVSDMWLLLFFLILGVAKVVICSTAIWVRSNNVPFSLLLSQSEKNDLVLKNFTVRQTGLYKCSLIAKVGKTNNHSLVMLNVSGIPTKVLHECKQIKCPT</sequence>
<dbReference type="GeneTree" id="ENSGT00990000204979"/>
<dbReference type="PANTHER" id="PTHR15193:SF2">
    <property type="match status" value="1"/>
</dbReference>